<organism evidence="1 2">
    <name type="scientific">Pseudomonas amygdali pv. eriobotryae</name>
    <dbReference type="NCBI Taxonomy" id="129137"/>
    <lineage>
        <taxon>Bacteria</taxon>
        <taxon>Pseudomonadati</taxon>
        <taxon>Pseudomonadota</taxon>
        <taxon>Gammaproteobacteria</taxon>
        <taxon>Pseudomonadales</taxon>
        <taxon>Pseudomonadaceae</taxon>
        <taxon>Pseudomonas</taxon>
        <taxon>Pseudomonas amygdali</taxon>
    </lineage>
</organism>
<dbReference type="AlphaFoldDB" id="A0A9P3ED34"/>
<accession>A0A9P3ED34</accession>
<reference evidence="1" key="1">
    <citation type="submission" date="2020-09" db="EMBL/GenBank/DDBJ databases">
        <title>Pseudomonas syringae pv. eriobotryae genome sequence causing loquat canker disease.</title>
        <authorList>
            <person name="Fukuda S."/>
            <person name="Tashiro H."/>
            <person name="Nagano Y."/>
        </authorList>
    </citation>
    <scope>NUCLEOTIDE SEQUENCE</scope>
    <source>
        <strain evidence="1">AM001</strain>
    </source>
</reference>
<protein>
    <submittedName>
        <fullName evidence="1">Uncharacterized protein</fullName>
    </submittedName>
</protein>
<dbReference type="EMBL" id="BMZW01000013">
    <property type="protein sequence ID" value="GFZ60142.1"/>
    <property type="molecule type" value="Genomic_DNA"/>
</dbReference>
<dbReference type="Proteomes" id="UP000630864">
    <property type="component" value="Unassembled WGS sequence"/>
</dbReference>
<evidence type="ECO:0000313" key="1">
    <source>
        <dbReference type="EMBL" id="GFZ60142.1"/>
    </source>
</evidence>
<proteinExistence type="predicted"/>
<evidence type="ECO:0000313" key="2">
    <source>
        <dbReference type="Proteomes" id="UP000630864"/>
    </source>
</evidence>
<comment type="caution">
    <text evidence="1">The sequence shown here is derived from an EMBL/GenBank/DDBJ whole genome shotgun (WGS) entry which is preliminary data.</text>
</comment>
<name>A0A9P3ED34_PSEA0</name>
<sequence length="44" mass="4749">MKINTLPTIVRRIFVNQVKIATVLKNAQAVNAVDVALGFSPLAI</sequence>
<gene>
    <name evidence="1" type="ORF">PSE10A_26530</name>
</gene>